<accession>A0A7C2NRX6</accession>
<evidence type="ECO:0000259" key="1">
    <source>
        <dbReference type="Pfam" id="PF00850"/>
    </source>
</evidence>
<proteinExistence type="predicted"/>
<dbReference type="InterPro" id="IPR037138">
    <property type="entry name" value="His_deacetylse_dom_sf"/>
</dbReference>
<dbReference type="EMBL" id="DSQD01000132">
    <property type="protein sequence ID" value="HGF87608.1"/>
    <property type="molecule type" value="Genomic_DNA"/>
</dbReference>
<dbReference type="InterPro" id="IPR000286">
    <property type="entry name" value="HDACs"/>
</dbReference>
<name>A0A7C2NRX6_ARCFL</name>
<comment type="caution">
    <text evidence="2">The sequence shown here is derived from an EMBL/GenBank/DDBJ whole genome shotgun (WGS) entry which is preliminary data.</text>
</comment>
<organism evidence="2">
    <name type="scientific">Archaeoglobus fulgidus</name>
    <dbReference type="NCBI Taxonomy" id="2234"/>
    <lineage>
        <taxon>Archaea</taxon>
        <taxon>Methanobacteriati</taxon>
        <taxon>Methanobacteriota</taxon>
        <taxon>Archaeoglobi</taxon>
        <taxon>Archaeoglobales</taxon>
        <taxon>Archaeoglobaceae</taxon>
        <taxon>Archaeoglobus</taxon>
    </lineage>
</organism>
<feature type="domain" description="Histone deacetylase" evidence="1">
    <location>
        <begin position="23"/>
        <end position="155"/>
    </location>
</feature>
<sequence>MKIVFHPKFYTVYTSDPAAEAGRMEAIMEELRDYEVVQPEPARMDDILLIHTREHYLYVRSEPEIYEVAVLAAGGAILASEIAFSEPAFAAVRPPGHHASPDSSWGFCYFNNVAIAVKRLLTEGKIRRAVIVDFDLHYGDGTANAFARAEEVRYYHMKGADIAGIEHFLKENDYDIIAVSAGFDRHKDDWGGILETEDYREIGRIVKEYAEEKCNGRRFAVLEGGYNHSVLGKNVRAFVRGLE</sequence>
<dbReference type="InterPro" id="IPR023801">
    <property type="entry name" value="His_deacetylse_dom"/>
</dbReference>
<evidence type="ECO:0000313" key="3">
    <source>
        <dbReference type="EMBL" id="HFW31518.1"/>
    </source>
</evidence>
<protein>
    <submittedName>
        <fullName evidence="2">Histone deacetylase family protein</fullName>
    </submittedName>
</protein>
<reference evidence="2" key="1">
    <citation type="journal article" date="2020" name="mSystems">
        <title>Genome- and Community-Level Interaction Insights into Carbon Utilization and Element Cycling Functions of Hydrothermarchaeota in Hydrothermal Sediment.</title>
        <authorList>
            <person name="Zhou Z."/>
            <person name="Liu Y."/>
            <person name="Xu W."/>
            <person name="Pan J."/>
            <person name="Luo Z.H."/>
            <person name="Li M."/>
        </authorList>
    </citation>
    <scope>NUCLEOTIDE SEQUENCE [LARGE SCALE GENOMIC DNA]</scope>
    <source>
        <strain evidence="2">SpSt-12</strain>
        <strain evidence="4">SpSt-38</strain>
        <strain evidence="3">SpSt-87</strain>
    </source>
</reference>
<evidence type="ECO:0000313" key="2">
    <source>
        <dbReference type="EMBL" id="HET21433.1"/>
    </source>
</evidence>
<dbReference type="EMBL" id="DSCQ01000065">
    <property type="protein sequence ID" value="HET21433.1"/>
    <property type="molecule type" value="Genomic_DNA"/>
</dbReference>
<dbReference type="Gene3D" id="3.40.800.20">
    <property type="entry name" value="Histone deacetylase domain"/>
    <property type="match status" value="2"/>
</dbReference>
<feature type="domain" description="Histone deacetylase" evidence="1">
    <location>
        <begin position="169"/>
        <end position="241"/>
    </location>
</feature>
<dbReference type="GO" id="GO:0040029">
    <property type="term" value="P:epigenetic regulation of gene expression"/>
    <property type="evidence" value="ECO:0007669"/>
    <property type="project" value="TreeGrafter"/>
</dbReference>
<dbReference type="InterPro" id="IPR023696">
    <property type="entry name" value="Ureohydrolase_dom_sf"/>
</dbReference>
<dbReference type="Pfam" id="PF00850">
    <property type="entry name" value="Hist_deacetyl"/>
    <property type="match status" value="2"/>
</dbReference>
<dbReference type="PRINTS" id="PR01270">
    <property type="entry name" value="HDASUPER"/>
</dbReference>
<dbReference type="SUPFAM" id="SSF52768">
    <property type="entry name" value="Arginase/deacetylase"/>
    <property type="match status" value="1"/>
</dbReference>
<dbReference type="GO" id="GO:0004407">
    <property type="term" value="F:histone deacetylase activity"/>
    <property type="evidence" value="ECO:0007669"/>
    <property type="project" value="TreeGrafter"/>
</dbReference>
<dbReference type="PANTHER" id="PTHR10625">
    <property type="entry name" value="HISTONE DEACETYLASE HDAC1-RELATED"/>
    <property type="match status" value="1"/>
</dbReference>
<gene>
    <name evidence="2" type="ORF">ENN70_04995</name>
    <name evidence="4" type="ORF">ENR21_04215</name>
    <name evidence="3" type="ORF">ENW66_00985</name>
</gene>
<dbReference type="EMBL" id="DTLB01000005">
    <property type="protein sequence ID" value="HFW31518.1"/>
    <property type="molecule type" value="Genomic_DNA"/>
</dbReference>
<dbReference type="AlphaFoldDB" id="A0A7C2NRX6"/>
<evidence type="ECO:0000313" key="4">
    <source>
        <dbReference type="EMBL" id="HGF87608.1"/>
    </source>
</evidence>